<dbReference type="RefSeq" id="WP_120697984.1">
    <property type="nucleotide sequence ID" value="NZ_RBDX01000013.1"/>
</dbReference>
<organism evidence="2 5">
    <name type="scientific">Streptomyces radicis</name>
    <dbReference type="NCBI Taxonomy" id="1750517"/>
    <lineage>
        <taxon>Bacteria</taxon>
        <taxon>Bacillati</taxon>
        <taxon>Actinomycetota</taxon>
        <taxon>Actinomycetes</taxon>
        <taxon>Kitasatosporales</taxon>
        <taxon>Streptomycetaceae</taxon>
        <taxon>Streptomyces</taxon>
    </lineage>
</organism>
<dbReference type="Pfam" id="PF03583">
    <property type="entry name" value="LIP"/>
    <property type="match status" value="1"/>
</dbReference>
<dbReference type="AlphaFoldDB" id="A0A3A9WP07"/>
<sequence>MSPSSGPRSTLTRLMATAVGLGTALALLPASGTATATATAAPSTVPEFYDPPAQLPDADGALIRTEPLTLGVRLPGPEGPLPGTATRLMYRSTDAGGQPIAVTGAYIEPAADWAHGGPRPLVALAPGTMGQGDQCAASLALETPLGIDLGGGSISFGYENLAVYRFLARGVAVVVTDYAGLGTTDRVHTYVNRVDEGHALLDAARAARALDGTSLTADSPVGLYGYSQGGGATAAAAELQPVHAPELPLVGSYVGAPPADLTEVMEGIDGSALAGAIGWTINGAAHTEPGLGAVIEGHLDDDGREALNGTATMCVGDAILRHAFADTRDWTTTGRSVGEIVAAEPEVRAFLDEQRIGERAPTGPVRVATGVEDDIVPHAQARQLATDWCALGADVSYAPIHLPGLGDGTLLNHLAPLITDQGAAISWLTDRFNGEPTEGSCP</sequence>
<evidence type="ECO:0000313" key="3">
    <source>
        <dbReference type="EMBL" id="RKN20629.1"/>
    </source>
</evidence>
<keyword evidence="4" id="KW-1185">Reference proteome</keyword>
<proteinExistence type="predicted"/>
<evidence type="ECO:0000313" key="5">
    <source>
        <dbReference type="Proteomes" id="UP000275024"/>
    </source>
</evidence>
<dbReference type="InterPro" id="IPR029058">
    <property type="entry name" value="AB_hydrolase_fold"/>
</dbReference>
<dbReference type="InterPro" id="IPR005152">
    <property type="entry name" value="Lipase_secreted"/>
</dbReference>
<dbReference type="Proteomes" id="UP000275024">
    <property type="component" value="Unassembled WGS sequence"/>
</dbReference>
<comment type="caution">
    <text evidence="2">The sequence shown here is derived from an EMBL/GenBank/DDBJ whole genome shotgun (WGS) entry which is preliminary data.</text>
</comment>
<gene>
    <name evidence="3" type="ORF">D7318_17100</name>
    <name evidence="2" type="ORF">D7319_17820</name>
</gene>
<feature type="chain" id="PRO_5017190370" evidence="1">
    <location>
        <begin position="37"/>
        <end position="442"/>
    </location>
</feature>
<dbReference type="EMBL" id="RBDY01000012">
    <property type="protein sequence ID" value="RKN20629.1"/>
    <property type="molecule type" value="Genomic_DNA"/>
</dbReference>
<dbReference type="GO" id="GO:0016042">
    <property type="term" value="P:lipid catabolic process"/>
    <property type="evidence" value="ECO:0007669"/>
    <property type="project" value="InterPro"/>
</dbReference>
<name>A0A3A9WP07_9ACTN</name>
<dbReference type="SUPFAM" id="SSF53474">
    <property type="entry name" value="alpha/beta-Hydrolases"/>
    <property type="match status" value="1"/>
</dbReference>
<evidence type="ECO:0000256" key="1">
    <source>
        <dbReference type="SAM" id="SignalP"/>
    </source>
</evidence>
<protein>
    <submittedName>
        <fullName evidence="2">Triacylglycerol lipase</fullName>
    </submittedName>
</protein>
<evidence type="ECO:0000313" key="2">
    <source>
        <dbReference type="EMBL" id="RKN07917.1"/>
    </source>
</evidence>
<dbReference type="Proteomes" id="UP000268652">
    <property type="component" value="Unassembled WGS sequence"/>
</dbReference>
<dbReference type="PANTHER" id="PTHR34853">
    <property type="match status" value="1"/>
</dbReference>
<keyword evidence="1" id="KW-0732">Signal</keyword>
<dbReference type="GO" id="GO:0004806">
    <property type="term" value="F:triacylglycerol lipase activity"/>
    <property type="evidence" value="ECO:0007669"/>
    <property type="project" value="InterPro"/>
</dbReference>
<dbReference type="OrthoDB" id="9798122at2"/>
<reference evidence="4 5" key="1">
    <citation type="submission" date="2018-09" db="EMBL/GenBank/DDBJ databases">
        <title>Streptomyces sp. nov. DS1-2, an endophytic actinomycete isolated from roots of Dendrobium scabrilingue.</title>
        <authorList>
            <person name="Kuncharoen N."/>
            <person name="Kudo T."/>
            <person name="Ohkuma M."/>
            <person name="Yuki M."/>
            <person name="Tanasupawat S."/>
        </authorList>
    </citation>
    <scope>NUCLEOTIDE SEQUENCE [LARGE SCALE GENOMIC DNA]</scope>
    <source>
        <strain evidence="2 5">AZ1-7</strain>
        <strain evidence="3 4">DS1-2</strain>
    </source>
</reference>
<dbReference type="PANTHER" id="PTHR34853:SF1">
    <property type="entry name" value="LIPASE 5"/>
    <property type="match status" value="1"/>
</dbReference>
<dbReference type="PIRSF" id="PIRSF029171">
    <property type="entry name" value="Esterase_LipA"/>
    <property type="match status" value="1"/>
</dbReference>
<dbReference type="EMBL" id="RBDX01000013">
    <property type="protein sequence ID" value="RKN07917.1"/>
    <property type="molecule type" value="Genomic_DNA"/>
</dbReference>
<evidence type="ECO:0000313" key="4">
    <source>
        <dbReference type="Proteomes" id="UP000268652"/>
    </source>
</evidence>
<dbReference type="Gene3D" id="1.10.260.130">
    <property type="match status" value="1"/>
</dbReference>
<accession>A0A3A9WP07</accession>
<feature type="signal peptide" evidence="1">
    <location>
        <begin position="1"/>
        <end position="36"/>
    </location>
</feature>
<dbReference type="Gene3D" id="3.40.50.1820">
    <property type="entry name" value="alpha/beta hydrolase"/>
    <property type="match status" value="1"/>
</dbReference>